<evidence type="ECO:0000313" key="3">
    <source>
        <dbReference type="EMBL" id="KAK9123758.1"/>
    </source>
</evidence>
<proteinExistence type="predicted"/>
<name>A0AAP0NYJ2_9MAGN</name>
<reference evidence="3 4" key="1">
    <citation type="submission" date="2024-01" db="EMBL/GenBank/DDBJ databases">
        <title>Genome assemblies of Stephania.</title>
        <authorList>
            <person name="Yang L."/>
        </authorList>
    </citation>
    <scope>NUCLEOTIDE SEQUENCE [LARGE SCALE GENOMIC DNA]</scope>
    <source>
        <strain evidence="3">QJT</strain>
        <tissue evidence="3">Leaf</tissue>
    </source>
</reference>
<evidence type="ECO:0000256" key="1">
    <source>
        <dbReference type="SAM" id="MobiDB-lite"/>
    </source>
</evidence>
<evidence type="ECO:0000313" key="4">
    <source>
        <dbReference type="Proteomes" id="UP001417504"/>
    </source>
</evidence>
<accession>A0AAP0NYJ2</accession>
<organism evidence="3 4">
    <name type="scientific">Stephania japonica</name>
    <dbReference type="NCBI Taxonomy" id="461633"/>
    <lineage>
        <taxon>Eukaryota</taxon>
        <taxon>Viridiplantae</taxon>
        <taxon>Streptophyta</taxon>
        <taxon>Embryophyta</taxon>
        <taxon>Tracheophyta</taxon>
        <taxon>Spermatophyta</taxon>
        <taxon>Magnoliopsida</taxon>
        <taxon>Ranunculales</taxon>
        <taxon>Menispermaceae</taxon>
        <taxon>Menispermoideae</taxon>
        <taxon>Cissampelideae</taxon>
        <taxon>Stephania</taxon>
    </lineage>
</organism>
<feature type="compositionally biased region" description="Acidic residues" evidence="1">
    <location>
        <begin position="114"/>
        <end position="130"/>
    </location>
</feature>
<comment type="caution">
    <text evidence="3">The sequence shown here is derived from an EMBL/GenBank/DDBJ whole genome shotgun (WGS) entry which is preliminary data.</text>
</comment>
<keyword evidence="4" id="KW-1185">Reference proteome</keyword>
<dbReference type="Proteomes" id="UP001417504">
    <property type="component" value="Unassembled WGS sequence"/>
</dbReference>
<sequence>MRMKRCTTGGTNLDIFVILLRSSSICGLPSQPNTGGSHFRWSSISVYDTIDMATLKAMKYHYSCERQKWIREDGILDCQYCSGYESPPPTNSPVAYIDAPNYLEYSYTFSQGDDGNDDDDNDGNDGDDEAHQEFMAPPQKSQHPTMQPLPPSTFGGFTPPLEMSPSSAYISVQLGYMHEYMTQTFTTFETRLRRIEA</sequence>
<dbReference type="EMBL" id="JBBNAE010000005">
    <property type="protein sequence ID" value="KAK9123758.1"/>
    <property type="molecule type" value="Genomic_DNA"/>
</dbReference>
<keyword evidence="2" id="KW-0732">Signal</keyword>
<feature type="signal peptide" evidence="2">
    <location>
        <begin position="1"/>
        <end position="27"/>
    </location>
</feature>
<feature type="chain" id="PRO_5042932645" evidence="2">
    <location>
        <begin position="28"/>
        <end position="197"/>
    </location>
</feature>
<dbReference type="AlphaFoldDB" id="A0AAP0NYJ2"/>
<feature type="region of interest" description="Disordered" evidence="1">
    <location>
        <begin position="108"/>
        <end position="156"/>
    </location>
</feature>
<evidence type="ECO:0000256" key="2">
    <source>
        <dbReference type="SAM" id="SignalP"/>
    </source>
</evidence>
<gene>
    <name evidence="3" type="ORF">Sjap_013360</name>
</gene>
<protein>
    <submittedName>
        <fullName evidence="3">Uncharacterized protein</fullName>
    </submittedName>
</protein>